<feature type="transmembrane region" description="Helical" evidence="1">
    <location>
        <begin position="228"/>
        <end position="248"/>
    </location>
</feature>
<organism evidence="2 3">
    <name type="scientific">Staphylotrichum longicolle</name>
    <dbReference type="NCBI Taxonomy" id="669026"/>
    <lineage>
        <taxon>Eukaryota</taxon>
        <taxon>Fungi</taxon>
        <taxon>Dikarya</taxon>
        <taxon>Ascomycota</taxon>
        <taxon>Pezizomycotina</taxon>
        <taxon>Sordariomycetes</taxon>
        <taxon>Sordariomycetidae</taxon>
        <taxon>Sordariales</taxon>
        <taxon>Chaetomiaceae</taxon>
        <taxon>Staphylotrichum</taxon>
    </lineage>
</organism>
<keyword evidence="1" id="KW-1133">Transmembrane helix</keyword>
<dbReference type="GO" id="GO:0043332">
    <property type="term" value="C:mating projection tip"/>
    <property type="evidence" value="ECO:0007669"/>
    <property type="project" value="TreeGrafter"/>
</dbReference>
<proteinExistence type="predicted"/>
<dbReference type="Pfam" id="PF12351">
    <property type="entry name" value="Fig1"/>
    <property type="match status" value="1"/>
</dbReference>
<feature type="transmembrane region" description="Helical" evidence="1">
    <location>
        <begin position="137"/>
        <end position="158"/>
    </location>
</feature>
<evidence type="ECO:0000313" key="2">
    <source>
        <dbReference type="EMBL" id="KAG7289140.1"/>
    </source>
</evidence>
<feature type="transmembrane region" description="Helical" evidence="1">
    <location>
        <begin position="179"/>
        <end position="198"/>
    </location>
</feature>
<dbReference type="PANTHER" id="PTHR28092:SF1">
    <property type="entry name" value="FACTOR-INDUCED GENE 1 PROTEIN"/>
    <property type="match status" value="1"/>
</dbReference>
<sequence length="262" mass="27835">MFLIKLAKAYFKPSGLLRLAPYLLIVPIIVFYGCVSTSPAIPNIYLVSLRSNTNGTETPLQVRIGYFGVCGIDADGTRCQAATGRSVETLASALFPSPQNTSSPTNNSNSNSTAFPLNRGQVTDLISTALDLQSSTFTPVLAAAGVLFVLSLAALFVLKRDVQSPSAWERPRRSALVRRVTYGLLFGSSALVFAAALATSQAAGALEYASKGMSHASVLIKAGTTMQVLQWVAFGFEVLFAGAVPLLVRYKAPAEEEYKGEA</sequence>
<dbReference type="GO" id="GO:0000747">
    <property type="term" value="P:conjugation with cellular fusion"/>
    <property type="evidence" value="ECO:0007669"/>
    <property type="project" value="TreeGrafter"/>
</dbReference>
<keyword evidence="1" id="KW-0812">Transmembrane</keyword>
<comment type="caution">
    <text evidence="2">The sequence shown here is derived from an EMBL/GenBank/DDBJ whole genome shotgun (WGS) entry which is preliminary data.</text>
</comment>
<protein>
    <recommendedName>
        <fullName evidence="4">Ca2+ regulator and membrane fusion protein Fig1-domain-containing protein</fullName>
    </recommendedName>
</protein>
<feature type="transmembrane region" description="Helical" evidence="1">
    <location>
        <begin position="21"/>
        <end position="41"/>
    </location>
</feature>
<dbReference type="Proteomes" id="UP001197093">
    <property type="component" value="Unassembled WGS sequence"/>
</dbReference>
<name>A0AAD4I0C5_9PEZI</name>
<keyword evidence="3" id="KW-1185">Reference proteome</keyword>
<dbReference type="AlphaFoldDB" id="A0AAD4I0C5"/>
<evidence type="ECO:0008006" key="4">
    <source>
        <dbReference type="Google" id="ProtNLM"/>
    </source>
</evidence>
<dbReference type="EMBL" id="JAHCVI010000002">
    <property type="protein sequence ID" value="KAG7289140.1"/>
    <property type="molecule type" value="Genomic_DNA"/>
</dbReference>
<dbReference type="PROSITE" id="PS51257">
    <property type="entry name" value="PROKAR_LIPOPROTEIN"/>
    <property type="match status" value="1"/>
</dbReference>
<accession>A0AAD4I0C5</accession>
<reference evidence="2" key="1">
    <citation type="submission" date="2023-02" db="EMBL/GenBank/DDBJ databases">
        <authorList>
            <person name="Palmer J.M."/>
        </authorList>
    </citation>
    <scope>NUCLEOTIDE SEQUENCE</scope>
    <source>
        <strain evidence="2">FW57</strain>
    </source>
</reference>
<gene>
    <name evidence="2" type="ORF">NEMBOFW57_005503</name>
</gene>
<dbReference type="PANTHER" id="PTHR28092">
    <property type="entry name" value="FACTOR-INDUCED GENE 1 PROTEIN"/>
    <property type="match status" value="1"/>
</dbReference>
<evidence type="ECO:0000256" key="1">
    <source>
        <dbReference type="SAM" id="Phobius"/>
    </source>
</evidence>
<keyword evidence="1" id="KW-0472">Membrane</keyword>
<evidence type="ECO:0000313" key="3">
    <source>
        <dbReference type="Proteomes" id="UP001197093"/>
    </source>
</evidence>
<dbReference type="GO" id="GO:0016020">
    <property type="term" value="C:membrane"/>
    <property type="evidence" value="ECO:0007669"/>
    <property type="project" value="InterPro"/>
</dbReference>
<dbReference type="InterPro" id="IPR033481">
    <property type="entry name" value="Dni1/Fig1"/>
</dbReference>